<dbReference type="AlphaFoldDB" id="I3CF16"/>
<dbReference type="Proteomes" id="UP000005744">
    <property type="component" value="Unassembled WGS sequence"/>
</dbReference>
<evidence type="ECO:0000313" key="3">
    <source>
        <dbReference type="Proteomes" id="UP000005744"/>
    </source>
</evidence>
<dbReference type="SUPFAM" id="SSF55811">
    <property type="entry name" value="Nudix"/>
    <property type="match status" value="1"/>
</dbReference>
<dbReference type="InterPro" id="IPR000086">
    <property type="entry name" value="NUDIX_hydrolase_dom"/>
</dbReference>
<reference evidence="2 3" key="1">
    <citation type="submission" date="2011-11" db="EMBL/GenBank/DDBJ databases">
        <title>Improved High-Quality Draft sequence of Beggiatoa alba B18lD.</title>
        <authorList>
            <consortium name="US DOE Joint Genome Institute"/>
            <person name="Lucas S."/>
            <person name="Han J."/>
            <person name="Lapidus A."/>
            <person name="Cheng J.-F."/>
            <person name="Goodwin L."/>
            <person name="Pitluck S."/>
            <person name="Peters L."/>
            <person name="Mikhailova N."/>
            <person name="Held B."/>
            <person name="Detter J.C."/>
            <person name="Han C."/>
            <person name="Tapia R."/>
            <person name="Land M."/>
            <person name="Hauser L."/>
            <person name="Kyrpides N."/>
            <person name="Ivanova N."/>
            <person name="Pagani I."/>
            <person name="Samuel K."/>
            <person name="Teske A."/>
            <person name="Mueller J."/>
            <person name="Woyke T."/>
        </authorList>
    </citation>
    <scope>NUCLEOTIDE SEQUENCE [LARGE SCALE GENOMIC DNA]</scope>
    <source>
        <strain evidence="2 3">B18LD</strain>
    </source>
</reference>
<dbReference type="RefSeq" id="WP_002684952.1">
    <property type="nucleotide sequence ID" value="NZ_JH600070.1"/>
</dbReference>
<protein>
    <recommendedName>
        <fullName evidence="1">Nudix hydrolase domain-containing protein</fullName>
    </recommendedName>
</protein>
<proteinExistence type="predicted"/>
<organism evidence="2 3">
    <name type="scientific">Beggiatoa alba B18LD</name>
    <dbReference type="NCBI Taxonomy" id="395493"/>
    <lineage>
        <taxon>Bacteria</taxon>
        <taxon>Pseudomonadati</taxon>
        <taxon>Pseudomonadota</taxon>
        <taxon>Gammaproteobacteria</taxon>
        <taxon>Thiotrichales</taxon>
        <taxon>Thiotrichaceae</taxon>
        <taxon>Beggiatoa</taxon>
    </lineage>
</organism>
<dbReference type="HOGENOM" id="CLU_486444_0_0_6"/>
<accession>I3CF16</accession>
<keyword evidence="3" id="KW-1185">Reference proteome</keyword>
<evidence type="ECO:0000259" key="1">
    <source>
        <dbReference type="PROSITE" id="PS51462"/>
    </source>
</evidence>
<dbReference type="PROSITE" id="PS51462">
    <property type="entry name" value="NUDIX"/>
    <property type="match status" value="1"/>
</dbReference>
<feature type="domain" description="Nudix hydrolase" evidence="1">
    <location>
        <begin position="141"/>
        <end position="312"/>
    </location>
</feature>
<dbReference type="EMBL" id="JH600070">
    <property type="protein sequence ID" value="EIJ42209.1"/>
    <property type="molecule type" value="Genomic_DNA"/>
</dbReference>
<dbReference type="GO" id="GO:0003824">
    <property type="term" value="F:catalytic activity"/>
    <property type="evidence" value="ECO:0007669"/>
    <property type="project" value="UniProtKB-ARBA"/>
</dbReference>
<name>I3CF16_9GAMM</name>
<dbReference type="eggNOG" id="ENOG5033UV7">
    <property type="taxonomic scope" value="Bacteria"/>
</dbReference>
<sequence length="566" mass="65377">MSNLLPLTVLLKYLPIHVKEGHHRTIVTRDYLINVLQQEAFLSVGESMLLIDVVERLFCSVAVLDKEILHEQAWCFVSFPAQSFAIGLLQVLADKQQNLLDPFFWEVSFSPHENIVSEQHELLFWLETQRLQHHQSKLAKPTNYVANSVTFIKLDDQFLLHRREGNLVKDQHGEFVLIGGCTNLADLEHLELSLPEKLALLKEPHHLPYSVVEKTLIREIKEETTLELDKDYSLFFIEKIEPYNHLSGSGVNYAYTCYYFSLFRIQLTEQGFFRLLQAEQDKPQIFSWFTLEELQASRTSDGKTAYIDVLHAHFSSNFKKVMGEIPNSFNNQYNVLKESDSVTLPLHQARFLRVGATGKEKTLNIPLTTRQCQLLWLLGAHARQFRIIACHASFQLFPYGWVQGVHLSFIEEMQIVATLLREHHLDLLEFVEGHYYRLNLDPQLIFFDEANFQAFLSKSAQEPYQISIVNQSVLTPWATIEENSLMEKLTPHLGVSLQELMTGKNSYCSAEEKEKLDKFVDLARKKINCKAIGLRLFLRTEENRCRLSCNISAKINGKKLHLAVID</sequence>
<evidence type="ECO:0000313" key="2">
    <source>
        <dbReference type="EMBL" id="EIJ42209.1"/>
    </source>
</evidence>
<dbReference type="InterPro" id="IPR015797">
    <property type="entry name" value="NUDIX_hydrolase-like_dom_sf"/>
</dbReference>
<dbReference type="OrthoDB" id="9182412at2"/>
<dbReference type="Gene3D" id="3.90.79.10">
    <property type="entry name" value="Nucleoside Triphosphate Pyrophosphohydrolase"/>
    <property type="match status" value="1"/>
</dbReference>
<gene>
    <name evidence="2" type="ORF">BegalDRAFT_1313</name>
</gene>